<organism evidence="1 2">
    <name type="scientific">Glossina pallidipes</name>
    <name type="common">Tsetse fly</name>
    <dbReference type="NCBI Taxonomy" id="7398"/>
    <lineage>
        <taxon>Eukaryota</taxon>
        <taxon>Metazoa</taxon>
        <taxon>Ecdysozoa</taxon>
        <taxon>Arthropoda</taxon>
        <taxon>Hexapoda</taxon>
        <taxon>Insecta</taxon>
        <taxon>Pterygota</taxon>
        <taxon>Neoptera</taxon>
        <taxon>Endopterygota</taxon>
        <taxon>Diptera</taxon>
        <taxon>Brachycera</taxon>
        <taxon>Muscomorpha</taxon>
        <taxon>Hippoboscoidea</taxon>
        <taxon>Glossinidae</taxon>
        <taxon>Glossina</taxon>
    </lineage>
</organism>
<evidence type="ECO:0000313" key="1">
    <source>
        <dbReference type="EnsemblMetazoa" id="GPAI006905-PA"/>
    </source>
</evidence>
<dbReference type="AlphaFoldDB" id="A0A1A9Z8F6"/>
<dbReference type="EnsemblMetazoa" id="GPAI006905-RA">
    <property type="protein sequence ID" value="GPAI006905-PA"/>
    <property type="gene ID" value="GPAI006905"/>
</dbReference>
<sequence length="32" mass="3555">MLRLLLALPVVALAARHSFISKMQSYAKLLSL</sequence>
<reference evidence="2" key="1">
    <citation type="submission" date="2014-03" db="EMBL/GenBank/DDBJ databases">
        <authorList>
            <person name="Aksoy S."/>
            <person name="Warren W."/>
            <person name="Wilson R.K."/>
        </authorList>
    </citation>
    <scope>NUCLEOTIDE SEQUENCE [LARGE SCALE GENOMIC DNA]</scope>
    <source>
        <strain evidence="2">IAEA</strain>
    </source>
</reference>
<evidence type="ECO:0000313" key="2">
    <source>
        <dbReference type="Proteomes" id="UP000092445"/>
    </source>
</evidence>
<reference evidence="1" key="2">
    <citation type="submission" date="2020-05" db="UniProtKB">
        <authorList>
            <consortium name="EnsemblMetazoa"/>
        </authorList>
    </citation>
    <scope>IDENTIFICATION</scope>
    <source>
        <strain evidence="1">IAEA</strain>
    </source>
</reference>
<accession>A0A1A9Z8F6</accession>
<dbReference type="Proteomes" id="UP000092445">
    <property type="component" value="Unassembled WGS sequence"/>
</dbReference>
<proteinExistence type="predicted"/>
<keyword evidence="2" id="KW-1185">Reference proteome</keyword>
<name>A0A1A9Z8F6_GLOPL</name>
<dbReference type="VEuPathDB" id="VectorBase:GPAI006905"/>
<protein>
    <submittedName>
        <fullName evidence="1">Uncharacterized protein</fullName>
    </submittedName>
</protein>